<dbReference type="AlphaFoldDB" id="A0A8S2VRW2"/>
<name>A0A8S2VRW2_9BILA</name>
<reference evidence="2" key="1">
    <citation type="submission" date="2021-02" db="EMBL/GenBank/DDBJ databases">
        <authorList>
            <person name="Nowell W R."/>
        </authorList>
    </citation>
    <scope>NUCLEOTIDE SEQUENCE</scope>
</reference>
<evidence type="ECO:0000313" key="2">
    <source>
        <dbReference type="EMBL" id="CAF4398840.1"/>
    </source>
</evidence>
<dbReference type="Proteomes" id="UP000681967">
    <property type="component" value="Unassembled WGS sequence"/>
</dbReference>
<protein>
    <submittedName>
        <fullName evidence="2">Uncharacterized protein</fullName>
    </submittedName>
</protein>
<dbReference type="EMBL" id="CAJOBJ010056447">
    <property type="protein sequence ID" value="CAF4398840.1"/>
    <property type="molecule type" value="Genomic_DNA"/>
</dbReference>
<accession>A0A8S2VRW2</accession>
<evidence type="ECO:0000313" key="1">
    <source>
        <dbReference type="EMBL" id="CAF4275104.1"/>
    </source>
</evidence>
<comment type="caution">
    <text evidence="2">The sequence shown here is derived from an EMBL/GenBank/DDBJ whole genome shotgun (WGS) entry which is preliminary data.</text>
</comment>
<dbReference type="EMBL" id="CAJOBH010030576">
    <property type="protein sequence ID" value="CAF4275104.1"/>
    <property type="molecule type" value="Genomic_DNA"/>
</dbReference>
<organism evidence="2 3">
    <name type="scientific">Rotaria magnacalcarata</name>
    <dbReference type="NCBI Taxonomy" id="392030"/>
    <lineage>
        <taxon>Eukaryota</taxon>
        <taxon>Metazoa</taxon>
        <taxon>Spiralia</taxon>
        <taxon>Gnathifera</taxon>
        <taxon>Rotifera</taxon>
        <taxon>Eurotatoria</taxon>
        <taxon>Bdelloidea</taxon>
        <taxon>Philodinida</taxon>
        <taxon>Philodinidae</taxon>
        <taxon>Rotaria</taxon>
    </lineage>
</organism>
<proteinExistence type="predicted"/>
<sequence>MGFCPQFDWLIDNLNVVETLTLFA</sequence>
<feature type="non-terminal residue" evidence="2">
    <location>
        <position position="24"/>
    </location>
</feature>
<dbReference type="Proteomes" id="UP000681720">
    <property type="component" value="Unassembled WGS sequence"/>
</dbReference>
<gene>
    <name evidence="1" type="ORF">BYL167_LOCUS26474</name>
    <name evidence="2" type="ORF">GIL414_LOCUS30066</name>
</gene>
<evidence type="ECO:0000313" key="3">
    <source>
        <dbReference type="Proteomes" id="UP000681720"/>
    </source>
</evidence>